<feature type="region of interest" description="Disordered" evidence="3">
    <location>
        <begin position="110"/>
        <end position="136"/>
    </location>
</feature>
<dbReference type="Gene3D" id="3.40.710.10">
    <property type="entry name" value="DD-peptidase/beta-lactamase superfamily"/>
    <property type="match status" value="1"/>
</dbReference>
<comment type="caution">
    <text evidence="5">The sequence shown here is derived from an EMBL/GenBank/DDBJ whole genome shotgun (WGS) entry which is preliminary data.</text>
</comment>
<dbReference type="PANTHER" id="PTHR43283">
    <property type="entry name" value="BETA-LACTAMASE-RELATED"/>
    <property type="match status" value="1"/>
</dbReference>
<evidence type="ECO:0000256" key="3">
    <source>
        <dbReference type="SAM" id="MobiDB-lite"/>
    </source>
</evidence>
<dbReference type="AlphaFoldDB" id="A0A9N9W2V8"/>
<organism evidence="5 6">
    <name type="scientific">Clonostachys solani</name>
    <dbReference type="NCBI Taxonomy" id="160281"/>
    <lineage>
        <taxon>Eukaryota</taxon>
        <taxon>Fungi</taxon>
        <taxon>Dikarya</taxon>
        <taxon>Ascomycota</taxon>
        <taxon>Pezizomycotina</taxon>
        <taxon>Sordariomycetes</taxon>
        <taxon>Hypocreomycetidae</taxon>
        <taxon>Hypocreales</taxon>
        <taxon>Bionectriaceae</taxon>
        <taxon>Clonostachys</taxon>
    </lineage>
</organism>
<dbReference type="GO" id="GO:0016787">
    <property type="term" value="F:hydrolase activity"/>
    <property type="evidence" value="ECO:0007669"/>
    <property type="project" value="UniProtKB-KW"/>
</dbReference>
<evidence type="ECO:0000256" key="2">
    <source>
        <dbReference type="ARBA" id="ARBA00022801"/>
    </source>
</evidence>
<evidence type="ECO:0000256" key="1">
    <source>
        <dbReference type="ARBA" id="ARBA00009009"/>
    </source>
</evidence>
<dbReference type="EMBL" id="CABFOC020000011">
    <property type="protein sequence ID" value="CAH0045200.1"/>
    <property type="molecule type" value="Genomic_DNA"/>
</dbReference>
<keyword evidence="6" id="KW-1185">Reference proteome</keyword>
<dbReference type="InterPro" id="IPR001466">
    <property type="entry name" value="Beta-lactam-related"/>
</dbReference>
<dbReference type="InterPro" id="IPR012338">
    <property type="entry name" value="Beta-lactam/transpept-like"/>
</dbReference>
<evidence type="ECO:0000259" key="4">
    <source>
        <dbReference type="Pfam" id="PF00144"/>
    </source>
</evidence>
<accession>A0A9N9W2V8</accession>
<name>A0A9N9W2V8_9HYPO</name>
<dbReference type="Pfam" id="PF00144">
    <property type="entry name" value="Beta-lactamase"/>
    <property type="match status" value="1"/>
</dbReference>
<gene>
    <name evidence="5" type="ORF">CSOL1703_00010946</name>
</gene>
<dbReference type="PANTHER" id="PTHR43283:SF17">
    <property type="entry name" value="(LOVD), PUTATIVE (AFU_ORTHOLOGUE AFUA_5G00920)-RELATED"/>
    <property type="match status" value="1"/>
</dbReference>
<protein>
    <recommendedName>
        <fullName evidence="4">Beta-lactamase-related domain-containing protein</fullName>
    </recommendedName>
</protein>
<dbReference type="InterPro" id="IPR050789">
    <property type="entry name" value="Diverse_Enzym_Activities"/>
</dbReference>
<evidence type="ECO:0000313" key="6">
    <source>
        <dbReference type="Proteomes" id="UP000775872"/>
    </source>
</evidence>
<dbReference type="Proteomes" id="UP000775872">
    <property type="component" value="Unassembled WGS sequence"/>
</dbReference>
<sequence length="444" mass="49188">MAEIDAILQKYTDSETGSIHGASFVAVDANGNDIYRKSFGHQKVDVKNSPPLTLDTVTWIASQTKLTTSVSVMQIVERGLIGLDDDVREVLPQLKELKVLLGFEAEDGDIVEPEPTSEDSERGPFSNKYPPKPKGKPIFEDLKGPITLRHLVTHTSGLCYDLASPLLMKYSAWIGRQENMFSGTIEGFFHPLLFQPGTSWTYGPGLDWAAKVVEKLTGLEFDEYQQKNIWLPLGARNTTFFPAKRGLTQEDIHQTGSRAKGKGSQNLEPGTCVWKFECRDALGSGGLFSTTNDYSKLLAALLGGGGPLLSKASVDELFRPQIGPGAVKGLREFIIGTNLDNTQAPIWTGSAEEWQDVMELQHSLCGVVNTEDVKARRRKNTVHWSGFPNLIWYIDRESGVAATFFTQLIPVGDRPARQIWLDLEEALYKIVNKKSTQELTEAKL</sequence>
<proteinExistence type="inferred from homology"/>
<dbReference type="OrthoDB" id="428260at2759"/>
<keyword evidence="2" id="KW-0378">Hydrolase</keyword>
<evidence type="ECO:0000313" key="5">
    <source>
        <dbReference type="EMBL" id="CAH0045200.1"/>
    </source>
</evidence>
<comment type="similarity">
    <text evidence="1">Belongs to the class-A beta-lactamase family.</text>
</comment>
<feature type="domain" description="Beta-lactamase-related" evidence="4">
    <location>
        <begin position="16"/>
        <end position="410"/>
    </location>
</feature>
<dbReference type="SUPFAM" id="SSF56601">
    <property type="entry name" value="beta-lactamase/transpeptidase-like"/>
    <property type="match status" value="1"/>
</dbReference>
<reference evidence="5" key="1">
    <citation type="submission" date="2021-10" db="EMBL/GenBank/DDBJ databases">
        <authorList>
            <person name="Piombo E."/>
        </authorList>
    </citation>
    <scope>NUCLEOTIDE SEQUENCE</scope>
</reference>